<comment type="caution">
    <text evidence="2">The sequence shown here is derived from an EMBL/GenBank/DDBJ whole genome shotgun (WGS) entry which is preliminary data.</text>
</comment>
<dbReference type="EMBL" id="JARJCN010000061">
    <property type="protein sequence ID" value="KAJ7079269.1"/>
    <property type="molecule type" value="Genomic_DNA"/>
</dbReference>
<dbReference type="Pfam" id="PF24764">
    <property type="entry name" value="rva_4"/>
    <property type="match status" value="1"/>
</dbReference>
<evidence type="ECO:0000313" key="2">
    <source>
        <dbReference type="EMBL" id="KAJ7079269.1"/>
    </source>
</evidence>
<evidence type="ECO:0000313" key="3">
    <source>
        <dbReference type="Proteomes" id="UP001222325"/>
    </source>
</evidence>
<organism evidence="2 3">
    <name type="scientific">Mycena belliarum</name>
    <dbReference type="NCBI Taxonomy" id="1033014"/>
    <lineage>
        <taxon>Eukaryota</taxon>
        <taxon>Fungi</taxon>
        <taxon>Dikarya</taxon>
        <taxon>Basidiomycota</taxon>
        <taxon>Agaricomycotina</taxon>
        <taxon>Agaricomycetes</taxon>
        <taxon>Agaricomycetidae</taxon>
        <taxon>Agaricales</taxon>
        <taxon>Marasmiineae</taxon>
        <taxon>Mycenaceae</taxon>
        <taxon>Mycena</taxon>
    </lineage>
</organism>
<name>A0AAD6XLD4_9AGAR</name>
<sequence>MEVNRGLRRGSYIWGRSVHNVRIERLWVDVTVQVGATWAERFTLFELRYGLDINNVHHIWLLHFLFLSTINSQLAFFAQSWNQHRIQIRRGPNRSPADMFVFDMLINGVRGNQLPDDNLSEEELEVYGIDWEGLRDENLLESQRANNPVAEGATSWVGRVGPPALADLSSVVVEPPPGSLEDEEISGLYNAVQHLLGSAEDEDCVAAWILALSHVRVLRPDIF</sequence>
<gene>
    <name evidence="2" type="ORF">B0H15DRAFT_788143</name>
</gene>
<protein>
    <recommendedName>
        <fullName evidence="1">Integrase core domain-containing protein</fullName>
    </recommendedName>
</protein>
<evidence type="ECO:0000259" key="1">
    <source>
        <dbReference type="Pfam" id="PF24764"/>
    </source>
</evidence>
<dbReference type="PANTHER" id="PTHR46791:SF5">
    <property type="entry name" value="CLR5 DOMAIN-CONTAINING PROTEIN-RELATED"/>
    <property type="match status" value="1"/>
</dbReference>
<accession>A0AAD6XLD4</accession>
<keyword evidence="3" id="KW-1185">Reference proteome</keyword>
<feature type="domain" description="Integrase core" evidence="1">
    <location>
        <begin position="1"/>
        <end position="107"/>
    </location>
</feature>
<proteinExistence type="predicted"/>
<reference evidence="2" key="1">
    <citation type="submission" date="2023-03" db="EMBL/GenBank/DDBJ databases">
        <title>Massive genome expansion in bonnet fungi (Mycena s.s.) driven by repeated elements and novel gene families across ecological guilds.</title>
        <authorList>
            <consortium name="Lawrence Berkeley National Laboratory"/>
            <person name="Harder C.B."/>
            <person name="Miyauchi S."/>
            <person name="Viragh M."/>
            <person name="Kuo A."/>
            <person name="Thoen E."/>
            <person name="Andreopoulos B."/>
            <person name="Lu D."/>
            <person name="Skrede I."/>
            <person name="Drula E."/>
            <person name="Henrissat B."/>
            <person name="Morin E."/>
            <person name="Kohler A."/>
            <person name="Barry K."/>
            <person name="LaButti K."/>
            <person name="Morin E."/>
            <person name="Salamov A."/>
            <person name="Lipzen A."/>
            <person name="Mereny Z."/>
            <person name="Hegedus B."/>
            <person name="Baldrian P."/>
            <person name="Stursova M."/>
            <person name="Weitz H."/>
            <person name="Taylor A."/>
            <person name="Grigoriev I.V."/>
            <person name="Nagy L.G."/>
            <person name="Martin F."/>
            <person name="Kauserud H."/>
        </authorList>
    </citation>
    <scope>NUCLEOTIDE SEQUENCE</scope>
    <source>
        <strain evidence="2">CBHHK173m</strain>
    </source>
</reference>
<dbReference type="PANTHER" id="PTHR46791">
    <property type="entry name" value="EXPRESSED PROTEIN"/>
    <property type="match status" value="1"/>
</dbReference>
<dbReference type="InterPro" id="IPR058913">
    <property type="entry name" value="Integrase_dom_put"/>
</dbReference>
<dbReference type="Proteomes" id="UP001222325">
    <property type="component" value="Unassembled WGS sequence"/>
</dbReference>
<dbReference type="AlphaFoldDB" id="A0AAD6XLD4"/>